<accession>A0A8C9BF57</accession>
<organism evidence="18 19">
    <name type="scientific">Phocoena sinus</name>
    <name type="common">Vaquita</name>
    <dbReference type="NCBI Taxonomy" id="42100"/>
    <lineage>
        <taxon>Eukaryota</taxon>
        <taxon>Metazoa</taxon>
        <taxon>Chordata</taxon>
        <taxon>Craniata</taxon>
        <taxon>Vertebrata</taxon>
        <taxon>Euteleostomi</taxon>
        <taxon>Mammalia</taxon>
        <taxon>Eutheria</taxon>
        <taxon>Laurasiatheria</taxon>
        <taxon>Artiodactyla</taxon>
        <taxon>Whippomorpha</taxon>
        <taxon>Cetacea</taxon>
        <taxon>Odontoceti</taxon>
        <taxon>Phocoenidae</taxon>
        <taxon>Phocoena</taxon>
    </lineage>
</organism>
<evidence type="ECO:0000256" key="2">
    <source>
        <dbReference type="ARBA" id="ARBA00006692"/>
    </source>
</evidence>
<dbReference type="GO" id="GO:0005634">
    <property type="term" value="C:nucleus"/>
    <property type="evidence" value="ECO:0007669"/>
    <property type="project" value="Ensembl"/>
</dbReference>
<evidence type="ECO:0000256" key="9">
    <source>
        <dbReference type="ARBA" id="ARBA00022679"/>
    </source>
</evidence>
<reference evidence="18" key="2">
    <citation type="submission" date="2025-08" db="UniProtKB">
        <authorList>
            <consortium name="Ensembl"/>
        </authorList>
    </citation>
    <scope>IDENTIFICATION</scope>
</reference>
<sequence length="576" mass="63118">MATENGSSGTGSPEPINRCQAGAGDGGRSLEGVERTWSPRPRERIGPQDPKEEPHPPTMKKMLKPPAPEKGGSALAQPSTSSQDPKGEGHLGGGPAEGSAGQPAPEAKQGTPGSQDLGEPKLHKKAAEGQAAARRGSPAFLHSPSCPAAISSRWLRSPQMRHQKLIFEGVPVTPGEKNLPEGSQKEAEEKVPGQADQAEVQGDTSRGIEFQAVPSERSEVGQALTPALTVMALLCSTDDCPPPPAPFPHRIVELRTGNISSQFSLNSKEALGGGKFGAVCTCTEKATGLKLAAKVIKKQTPKDKEMVMLEIEVMNQLNHRNLIQLYAAIETSHEIVLFMEYIEGGELFERIVDEDYQLTEVDTMVFVRQICDGILFMHKMRVLHLDLKPENILCVNTTGHLVKIIDFGLARRYNPNEKLKVNFGTPEFLSPEVVNYDQISDKTDMWSLGVITYMLLSGLSPFLGDDDTETLNNVLSGNWYFDEETFEAVSDEAKDFVSNLIVKDQRARMNAAQCLAHPWLNNLAEKAKRCNRRLKSQILLKKYLMKRRWKKNFIAVSAANRFKKISSSGSLMALGV</sequence>
<keyword evidence="13" id="KW-0112">Calmodulin-binding</keyword>
<dbReference type="GO" id="GO:0010628">
    <property type="term" value="P:positive regulation of gene expression"/>
    <property type="evidence" value="ECO:0007669"/>
    <property type="project" value="Ensembl"/>
</dbReference>
<dbReference type="EC" id="2.7.11.18" evidence="4"/>
<dbReference type="Gene3D" id="3.30.200.20">
    <property type="entry name" value="Phosphorylase Kinase, domain 1"/>
    <property type="match status" value="1"/>
</dbReference>
<dbReference type="InterPro" id="IPR017441">
    <property type="entry name" value="Protein_kinase_ATP_BS"/>
</dbReference>
<dbReference type="SUPFAM" id="SSF56112">
    <property type="entry name" value="Protein kinase-like (PK-like)"/>
    <property type="match status" value="1"/>
</dbReference>
<evidence type="ECO:0000256" key="13">
    <source>
        <dbReference type="ARBA" id="ARBA00022860"/>
    </source>
</evidence>
<evidence type="ECO:0000256" key="8">
    <source>
        <dbReference type="ARBA" id="ARBA00022553"/>
    </source>
</evidence>
<protein>
    <recommendedName>
        <fullName evidence="5">Myosin light chain kinase 2, skeletal/cardiac muscle</fullName>
        <ecNumber evidence="4">2.7.11.18</ecNumber>
    </recommendedName>
</protein>
<dbReference type="FunFam" id="1.10.510.10:FF:000135">
    <property type="entry name" value="Putative myosin light chain kinase 3"/>
    <property type="match status" value="1"/>
</dbReference>
<feature type="binding site" evidence="15">
    <location>
        <position position="298"/>
    </location>
    <ligand>
        <name>ATP</name>
        <dbReference type="ChEBI" id="CHEBI:30616"/>
    </ligand>
</feature>
<keyword evidence="6" id="KW-0963">Cytoplasm</keyword>
<dbReference type="GO" id="GO:0005524">
    <property type="term" value="F:ATP binding"/>
    <property type="evidence" value="ECO:0007669"/>
    <property type="project" value="UniProtKB-UniRule"/>
</dbReference>
<evidence type="ECO:0000256" key="15">
    <source>
        <dbReference type="PROSITE-ProRule" id="PRU10141"/>
    </source>
</evidence>
<evidence type="ECO:0000256" key="3">
    <source>
        <dbReference type="ARBA" id="ARBA00011336"/>
    </source>
</evidence>
<feature type="region of interest" description="Disordered" evidence="16">
    <location>
        <begin position="171"/>
        <end position="204"/>
    </location>
</feature>
<dbReference type="PROSITE" id="PS50011">
    <property type="entry name" value="PROTEIN_KINASE_DOM"/>
    <property type="match status" value="1"/>
</dbReference>
<feature type="compositionally biased region" description="Low complexity" evidence="16">
    <location>
        <begin position="97"/>
        <end position="107"/>
    </location>
</feature>
<feature type="compositionally biased region" description="Basic and acidic residues" evidence="16">
    <location>
        <begin position="40"/>
        <end position="55"/>
    </location>
</feature>
<dbReference type="InterPro" id="IPR042717">
    <property type="entry name" value="MLCK2_STKc"/>
</dbReference>
<reference evidence="18" key="1">
    <citation type="submission" date="2019-08" db="EMBL/GenBank/DDBJ databases">
        <title>Phocoena sinus (Vaquita) genome, mPhoSin1, primary haplotype.</title>
        <authorList>
            <person name="Morin P."/>
            <person name="Mountcastle J."/>
            <person name="Fungtammasan C."/>
            <person name="Rhie A."/>
            <person name="Rojas-Bracho L."/>
            <person name="Smith C.R."/>
            <person name="Taylor B.L."/>
            <person name="Gulland F.M.D."/>
            <person name="Musser W."/>
            <person name="Houck M."/>
            <person name="Haase B."/>
            <person name="Paez S."/>
            <person name="Howe K."/>
            <person name="Torrance J."/>
            <person name="Formenti G."/>
            <person name="Phillippy A."/>
            <person name="Ryder O."/>
            <person name="Jarvis E.D."/>
            <person name="Fedrigo O."/>
        </authorList>
    </citation>
    <scope>NUCLEOTIDE SEQUENCE [LARGE SCALE GENOMIC DNA]</scope>
</reference>
<dbReference type="Gene3D" id="1.10.510.10">
    <property type="entry name" value="Transferase(Phosphotransferase) domain 1"/>
    <property type="match status" value="1"/>
</dbReference>
<comment type="subcellular location">
    <subcellularLocation>
        <location evidence="1">Cytoplasm</location>
    </subcellularLocation>
</comment>
<dbReference type="InterPro" id="IPR008271">
    <property type="entry name" value="Ser/Thr_kinase_AS"/>
</dbReference>
<keyword evidence="10 15" id="KW-0547">Nucleotide-binding</keyword>
<dbReference type="GO" id="GO:0045202">
    <property type="term" value="C:synapse"/>
    <property type="evidence" value="ECO:0007669"/>
    <property type="project" value="GOC"/>
</dbReference>
<comment type="similarity">
    <text evidence="2">Belongs to the protein kinase superfamily. CAMK Ser/Thr protein kinase family.</text>
</comment>
<proteinExistence type="inferred from homology"/>
<evidence type="ECO:0000256" key="10">
    <source>
        <dbReference type="ARBA" id="ARBA00022741"/>
    </source>
</evidence>
<keyword evidence="11" id="KW-0418">Kinase</keyword>
<evidence type="ECO:0000256" key="7">
    <source>
        <dbReference type="ARBA" id="ARBA00022527"/>
    </source>
</evidence>
<dbReference type="PROSITE" id="PS00108">
    <property type="entry name" value="PROTEIN_KINASE_ST"/>
    <property type="match status" value="1"/>
</dbReference>
<dbReference type="Proteomes" id="UP000694554">
    <property type="component" value="Chromosome 15"/>
</dbReference>
<keyword evidence="7" id="KW-0723">Serine/threonine-protein kinase</keyword>
<feature type="compositionally biased region" description="Basic and acidic residues" evidence="16">
    <location>
        <begin position="118"/>
        <end position="127"/>
    </location>
</feature>
<comment type="function">
    <text evidence="14">Implicated in the level of global muscle contraction and cardiac function. Phosphorylates a specific serine in the N-terminus of a myosin light chain.</text>
</comment>
<dbReference type="GO" id="GO:0014816">
    <property type="term" value="P:skeletal muscle satellite cell differentiation"/>
    <property type="evidence" value="ECO:0007669"/>
    <property type="project" value="Ensembl"/>
</dbReference>
<dbReference type="InterPro" id="IPR011009">
    <property type="entry name" value="Kinase-like_dom_sf"/>
</dbReference>
<dbReference type="SMART" id="SM00220">
    <property type="entry name" value="S_TKc"/>
    <property type="match status" value="1"/>
</dbReference>
<dbReference type="GO" id="GO:0005516">
    <property type="term" value="F:calmodulin binding"/>
    <property type="evidence" value="ECO:0007669"/>
    <property type="project" value="UniProtKB-KW"/>
</dbReference>
<evidence type="ECO:0000313" key="19">
    <source>
        <dbReference type="Proteomes" id="UP000694554"/>
    </source>
</evidence>
<evidence type="ECO:0000313" key="18">
    <source>
        <dbReference type="Ensembl" id="ENSPSNP00000009095.1"/>
    </source>
</evidence>
<dbReference type="Ensembl" id="ENSPSNT00000010292.1">
    <property type="protein sequence ID" value="ENSPSNP00000009095.1"/>
    <property type="gene ID" value="ENSPSNG00000006674.1"/>
</dbReference>
<keyword evidence="8" id="KW-0597">Phosphoprotein</keyword>
<feature type="compositionally biased region" description="Polar residues" evidence="16">
    <location>
        <begin position="1"/>
        <end position="11"/>
    </location>
</feature>
<evidence type="ECO:0000256" key="6">
    <source>
        <dbReference type="ARBA" id="ARBA00022490"/>
    </source>
</evidence>
<gene>
    <name evidence="18" type="primary">MYLK2</name>
</gene>
<feature type="domain" description="Protein kinase" evidence="17">
    <location>
        <begin position="265"/>
        <end position="520"/>
    </location>
</feature>
<comment type="subunit">
    <text evidence="3">May interact with centrin.</text>
</comment>
<dbReference type="GO" id="GO:0004687">
    <property type="term" value="F:myosin light chain kinase activity"/>
    <property type="evidence" value="ECO:0007669"/>
    <property type="project" value="UniProtKB-EC"/>
</dbReference>
<evidence type="ECO:0000259" key="17">
    <source>
        <dbReference type="PROSITE" id="PS50011"/>
    </source>
</evidence>
<evidence type="ECO:0000256" key="16">
    <source>
        <dbReference type="SAM" id="MobiDB-lite"/>
    </source>
</evidence>
<evidence type="ECO:0000256" key="1">
    <source>
        <dbReference type="ARBA" id="ARBA00004496"/>
    </source>
</evidence>
<keyword evidence="9" id="KW-0808">Transferase</keyword>
<evidence type="ECO:0000256" key="4">
    <source>
        <dbReference type="ARBA" id="ARBA00012430"/>
    </source>
</evidence>
<dbReference type="GO" id="GO:0006941">
    <property type="term" value="P:striated muscle contraction"/>
    <property type="evidence" value="ECO:0007669"/>
    <property type="project" value="Ensembl"/>
</dbReference>
<dbReference type="Pfam" id="PF00069">
    <property type="entry name" value="Pkinase"/>
    <property type="match status" value="1"/>
</dbReference>
<dbReference type="GO" id="GO:0007274">
    <property type="term" value="P:neuromuscular synaptic transmission"/>
    <property type="evidence" value="ECO:0007669"/>
    <property type="project" value="Ensembl"/>
</dbReference>
<reference evidence="18" key="3">
    <citation type="submission" date="2025-09" db="UniProtKB">
        <authorList>
            <consortium name="Ensembl"/>
        </authorList>
    </citation>
    <scope>IDENTIFICATION</scope>
</reference>
<dbReference type="FunFam" id="3.30.200.20:FF:000359">
    <property type="entry name" value="myosin light chain kinase 2, skeletal/cardiac muscle"/>
    <property type="match status" value="1"/>
</dbReference>
<dbReference type="GO" id="GO:0005737">
    <property type="term" value="C:cytoplasm"/>
    <property type="evidence" value="ECO:0007669"/>
    <property type="project" value="UniProtKB-SubCell"/>
</dbReference>
<evidence type="ECO:0000256" key="14">
    <source>
        <dbReference type="ARBA" id="ARBA00045834"/>
    </source>
</evidence>
<dbReference type="PANTHER" id="PTHR24347">
    <property type="entry name" value="SERINE/THREONINE-PROTEIN KINASE"/>
    <property type="match status" value="1"/>
</dbReference>
<evidence type="ECO:0000256" key="11">
    <source>
        <dbReference type="ARBA" id="ARBA00022777"/>
    </source>
</evidence>
<dbReference type="AlphaFoldDB" id="A0A8C9BF57"/>
<evidence type="ECO:0000256" key="5">
    <source>
        <dbReference type="ARBA" id="ARBA00019315"/>
    </source>
</evidence>
<dbReference type="CDD" id="cd14190">
    <property type="entry name" value="STKc_MLCK2"/>
    <property type="match status" value="1"/>
</dbReference>
<dbReference type="PROSITE" id="PS00107">
    <property type="entry name" value="PROTEIN_KINASE_ATP"/>
    <property type="match status" value="1"/>
</dbReference>
<feature type="region of interest" description="Disordered" evidence="16">
    <location>
        <begin position="1"/>
        <end position="144"/>
    </location>
</feature>
<evidence type="ECO:0000256" key="12">
    <source>
        <dbReference type="ARBA" id="ARBA00022840"/>
    </source>
</evidence>
<keyword evidence="19" id="KW-1185">Reference proteome</keyword>
<dbReference type="GO" id="GO:0032971">
    <property type="term" value="P:regulation of muscle filament sliding"/>
    <property type="evidence" value="ECO:0007669"/>
    <property type="project" value="Ensembl"/>
</dbReference>
<keyword evidence="12 15" id="KW-0067">ATP-binding</keyword>
<dbReference type="GeneTree" id="ENSGT00940000161489"/>
<dbReference type="InterPro" id="IPR000719">
    <property type="entry name" value="Prot_kinase_dom"/>
</dbReference>
<dbReference type="GO" id="GO:0055008">
    <property type="term" value="P:cardiac muscle tissue morphogenesis"/>
    <property type="evidence" value="ECO:0007669"/>
    <property type="project" value="Ensembl"/>
</dbReference>
<name>A0A8C9BF57_PHOSS</name>